<dbReference type="Pfam" id="PF06325">
    <property type="entry name" value="PrmA"/>
    <property type="match status" value="1"/>
</dbReference>
<accession>A0A2M7U0C9</accession>
<dbReference type="CDD" id="cd02440">
    <property type="entry name" value="AdoMet_MTases"/>
    <property type="match status" value="1"/>
</dbReference>
<dbReference type="EMBL" id="PFOB01000020">
    <property type="protein sequence ID" value="PIZ63485.1"/>
    <property type="molecule type" value="Genomic_DNA"/>
</dbReference>
<organism evidence="1 2">
    <name type="scientific">Candidatus Roizmanbacteria bacterium CG_4_10_14_0_2_um_filter_39_13</name>
    <dbReference type="NCBI Taxonomy" id="1974825"/>
    <lineage>
        <taxon>Bacteria</taxon>
        <taxon>Candidatus Roizmaniibacteriota</taxon>
    </lineage>
</organism>
<dbReference type="GO" id="GO:0000179">
    <property type="term" value="F:rRNA (adenine-N6,N6-)-dimethyltransferase activity"/>
    <property type="evidence" value="ECO:0007669"/>
    <property type="project" value="InterPro"/>
</dbReference>
<dbReference type="PROSITE" id="PS01131">
    <property type="entry name" value="RRNA_A_DIMETH"/>
    <property type="match status" value="1"/>
</dbReference>
<sequence>MNAEYINSQSSFEALCLQSGFEVDRTFQDPRVNFTVNGKKLSVLLGIKSASDFNEFQEKDLQSPAIVQSAAVIGGILVGSEIIAGPLMRNAAQFDAVQLRHLSHEHVGKSMFMHFITMLGVVQSVEYTGEHVLDFGAGTGVMSLIAKRRKAQEVTLIELDRRALNMAHENLRMNRFSDEANLIYGDFGFEFDTMRHLPNATVGFANIGPHRIYGGDDGAHMSVPRVVGNHFPNIHTMFIGGYTRKEYSMNNVLTEYRRIGFEVDQICSFTVEGNDDAYESAILRR</sequence>
<dbReference type="Gene3D" id="3.40.50.150">
    <property type="entry name" value="Vaccinia Virus protein VP39"/>
    <property type="match status" value="1"/>
</dbReference>
<name>A0A2M7U0C9_9BACT</name>
<dbReference type="Proteomes" id="UP000228503">
    <property type="component" value="Unassembled WGS sequence"/>
</dbReference>
<protein>
    <submittedName>
        <fullName evidence="1">Uncharacterized protein</fullName>
    </submittedName>
</protein>
<reference evidence="2" key="1">
    <citation type="submission" date="2017-09" db="EMBL/GenBank/DDBJ databases">
        <title>Depth-based differentiation of microbial function through sediment-hosted aquifers and enrichment of novel symbionts in the deep terrestrial subsurface.</title>
        <authorList>
            <person name="Probst A.J."/>
            <person name="Ladd B."/>
            <person name="Jarett J.K."/>
            <person name="Geller-Mcgrath D.E."/>
            <person name="Sieber C.M.K."/>
            <person name="Emerson J.B."/>
            <person name="Anantharaman K."/>
            <person name="Thomas B.C."/>
            <person name="Malmstrom R."/>
            <person name="Stieglmeier M."/>
            <person name="Klingl A."/>
            <person name="Woyke T."/>
            <person name="Ryan C.M."/>
            <person name="Banfield J.F."/>
        </authorList>
    </citation>
    <scope>NUCLEOTIDE SEQUENCE [LARGE SCALE GENOMIC DNA]</scope>
</reference>
<dbReference type="AlphaFoldDB" id="A0A2M7U0C9"/>
<dbReference type="SUPFAM" id="SSF53335">
    <property type="entry name" value="S-adenosyl-L-methionine-dependent methyltransferases"/>
    <property type="match status" value="2"/>
</dbReference>
<dbReference type="InterPro" id="IPR020596">
    <property type="entry name" value="rRNA_Ade_Mease_Trfase_CS"/>
</dbReference>
<proteinExistence type="predicted"/>
<evidence type="ECO:0000313" key="1">
    <source>
        <dbReference type="EMBL" id="PIZ63485.1"/>
    </source>
</evidence>
<gene>
    <name evidence="1" type="ORF">COY16_01905</name>
</gene>
<evidence type="ECO:0000313" key="2">
    <source>
        <dbReference type="Proteomes" id="UP000228503"/>
    </source>
</evidence>
<comment type="caution">
    <text evidence="1">The sequence shown here is derived from an EMBL/GenBank/DDBJ whole genome shotgun (WGS) entry which is preliminary data.</text>
</comment>
<dbReference type="InterPro" id="IPR029063">
    <property type="entry name" value="SAM-dependent_MTases_sf"/>
</dbReference>